<evidence type="ECO:0000313" key="3">
    <source>
        <dbReference type="Proteomes" id="UP000006844"/>
    </source>
</evidence>
<dbReference type="Proteomes" id="UP000006844">
    <property type="component" value="Chromosome"/>
</dbReference>
<keyword evidence="3" id="KW-1185">Reference proteome</keyword>
<evidence type="ECO:0000259" key="1">
    <source>
        <dbReference type="Pfam" id="PF07238"/>
    </source>
</evidence>
<organism evidence="2 3">
    <name type="scientific">Terriglobus saanensis (strain ATCC BAA-1853 / DSM 23119 / SP1PR4)</name>
    <dbReference type="NCBI Taxonomy" id="401053"/>
    <lineage>
        <taxon>Bacteria</taxon>
        <taxon>Pseudomonadati</taxon>
        <taxon>Acidobacteriota</taxon>
        <taxon>Terriglobia</taxon>
        <taxon>Terriglobales</taxon>
        <taxon>Acidobacteriaceae</taxon>
        <taxon>Terriglobus</taxon>
    </lineage>
</organism>
<dbReference type="SUPFAM" id="SSF141371">
    <property type="entry name" value="PilZ domain-like"/>
    <property type="match status" value="1"/>
</dbReference>
<dbReference type="HOGENOM" id="CLU_168029_0_0_0"/>
<name>E8V3C2_TERSS</name>
<accession>E8V3C2</accession>
<feature type="domain" description="PilZ" evidence="1">
    <location>
        <begin position="21"/>
        <end position="100"/>
    </location>
</feature>
<dbReference type="EMBL" id="CP002467">
    <property type="protein sequence ID" value="ADV82479.1"/>
    <property type="molecule type" value="Genomic_DNA"/>
</dbReference>
<dbReference type="Gene3D" id="2.40.10.220">
    <property type="entry name" value="predicted glycosyltransferase like domains"/>
    <property type="match status" value="1"/>
</dbReference>
<dbReference type="STRING" id="401053.AciPR4_1672"/>
<dbReference type="GO" id="GO:0035438">
    <property type="term" value="F:cyclic-di-GMP binding"/>
    <property type="evidence" value="ECO:0007669"/>
    <property type="project" value="InterPro"/>
</dbReference>
<protein>
    <submittedName>
        <fullName evidence="2">Type IV pilus assembly PilZ</fullName>
    </submittedName>
</protein>
<dbReference type="KEGG" id="tsa:AciPR4_1672"/>
<proteinExistence type="predicted"/>
<dbReference type="Pfam" id="PF07238">
    <property type="entry name" value="PilZ"/>
    <property type="match status" value="1"/>
</dbReference>
<dbReference type="AlphaFoldDB" id="E8V3C2"/>
<dbReference type="InterPro" id="IPR009875">
    <property type="entry name" value="PilZ_domain"/>
</dbReference>
<dbReference type="eggNOG" id="ENOG5032X9H">
    <property type="taxonomic scope" value="Bacteria"/>
</dbReference>
<gene>
    <name evidence="2" type="ordered locus">AciPR4_1672</name>
</gene>
<dbReference type="RefSeq" id="WP_013568212.1">
    <property type="nucleotide sequence ID" value="NC_014963.1"/>
</dbReference>
<sequence length="115" mass="12591">MRNLQDIDSGKQAGPAVDPIRTAVRFPLRLELILDTDEGELTATTEDVSANGVLFSVAKLPAVDSRVEFTMMMPAAIMGHENDVVVHCVGRIVRHDRSGQTLRAAAVIDEYFLRA</sequence>
<evidence type="ECO:0000313" key="2">
    <source>
        <dbReference type="EMBL" id="ADV82479.1"/>
    </source>
</evidence>
<reference evidence="2 3" key="1">
    <citation type="journal article" date="2012" name="Stand. Genomic Sci.">
        <title>Complete genome sequence of Terriglobus saanensis type strain SP1PR4(T), an Acidobacteria from tundra soil.</title>
        <authorList>
            <person name="Rawat S.R."/>
            <person name="Mannisto M.K."/>
            <person name="Starovoytov V."/>
            <person name="Goodwin L."/>
            <person name="Nolan M."/>
            <person name="Hauser L."/>
            <person name="Land M."/>
            <person name="Davenport K.W."/>
            <person name="Woyke T."/>
            <person name="Haggblom M.M."/>
        </authorList>
    </citation>
    <scope>NUCLEOTIDE SEQUENCE</scope>
    <source>
        <strain evidence="3">ATCC BAA-1853 / DSM 23119 / SP1PR4</strain>
    </source>
</reference>